<keyword evidence="2" id="KW-0732">Signal</keyword>
<dbReference type="InterPro" id="IPR006486">
    <property type="entry name" value="PYST_A"/>
</dbReference>
<accession>A0A1D3LA87</accession>
<feature type="chain" id="PRO_5008917493" evidence="2">
    <location>
        <begin position="26"/>
        <end position="327"/>
    </location>
</feature>
<feature type="region of interest" description="Disordered" evidence="1">
    <location>
        <begin position="82"/>
        <end position="102"/>
    </location>
</feature>
<feature type="compositionally biased region" description="Basic and acidic residues" evidence="1">
    <location>
        <begin position="89"/>
        <end position="102"/>
    </location>
</feature>
<protein>
    <submittedName>
        <fullName evidence="3">Fam-a protein</fullName>
    </submittedName>
</protein>
<dbReference type="NCBIfam" id="TIGR01599">
    <property type="entry name" value="PYST-A"/>
    <property type="match status" value="1"/>
</dbReference>
<feature type="signal peptide" evidence="2">
    <location>
        <begin position="1"/>
        <end position="25"/>
    </location>
</feature>
<evidence type="ECO:0000256" key="1">
    <source>
        <dbReference type="SAM" id="MobiDB-lite"/>
    </source>
</evidence>
<evidence type="ECO:0000256" key="2">
    <source>
        <dbReference type="SAM" id="SignalP"/>
    </source>
</evidence>
<proteinExistence type="predicted"/>
<dbReference type="SUPFAM" id="SSF55961">
    <property type="entry name" value="Bet v1-like"/>
    <property type="match status" value="1"/>
</dbReference>
<gene>
    <name evidence="3" type="ORF">PCHDK_000535400</name>
</gene>
<dbReference type="EMBL" id="FMIO01000430">
    <property type="protein sequence ID" value="SCL93912.1"/>
    <property type="molecule type" value="Genomic_DNA"/>
</dbReference>
<name>A0A1D3LA87_PLACE</name>
<reference evidence="3 4" key="1">
    <citation type="submission" date="2016-08" db="EMBL/GenBank/DDBJ databases">
        <authorList>
            <consortium name="Pathogen Informatics"/>
        </authorList>
    </citation>
    <scope>NUCLEOTIDE SEQUENCE [LARGE SCALE GENOMIC DNA]</scope>
    <source>
        <strain evidence="3 4">DK</strain>
    </source>
</reference>
<organism evidence="3 4">
    <name type="scientific">Plasmodium chabaudi adami</name>
    <dbReference type="NCBI Taxonomy" id="5826"/>
    <lineage>
        <taxon>Eukaryota</taxon>
        <taxon>Sar</taxon>
        <taxon>Alveolata</taxon>
        <taxon>Apicomplexa</taxon>
        <taxon>Aconoidasida</taxon>
        <taxon>Haemosporida</taxon>
        <taxon>Plasmodiidae</taxon>
        <taxon>Plasmodium</taxon>
        <taxon>Plasmodium (Vinckeia)</taxon>
    </lineage>
</organism>
<evidence type="ECO:0000313" key="4">
    <source>
        <dbReference type="Proteomes" id="UP000195879"/>
    </source>
</evidence>
<dbReference type="AlphaFoldDB" id="A0A1D3LA87"/>
<evidence type="ECO:0000313" key="3">
    <source>
        <dbReference type="EMBL" id="SCL93912.1"/>
    </source>
</evidence>
<sequence>MNKFYIQIALFLLSVSVYLSNKTLATEPAAGNPPKIKSKNSHVTVSVYMNDNPLATESALEIAKKIKSKDRYATVSVYMNNKPLPTEPAPEKPKKIRSKDRYATSEEIYEKNKDLLCTNPEEIQNAEKLMNEAVEHLKYHATSKKGYKAISFIHRNKMIFFKKKHQGHTEVVKATYRKMDTNRYNQIVGRLWDPDIIDLLDYNHTKRKVARVYNPNLVIIQQRYKKWPWSHPKYFYALAKKAQLSKYESVIVMTSANIIDHHPSDKEYKNTIIESANSFTTEIDSEDDIRSGKLKKTFVRLSGYLIQECQTYVGITFISSIDGNRDV</sequence>
<dbReference type="Proteomes" id="UP000195879">
    <property type="component" value="Unassembled WGS sequence"/>
</dbReference>